<organism evidence="3 4">
    <name type="scientific">Massilia aerilata</name>
    <dbReference type="NCBI Taxonomy" id="453817"/>
    <lineage>
        <taxon>Bacteria</taxon>
        <taxon>Pseudomonadati</taxon>
        <taxon>Pseudomonadota</taxon>
        <taxon>Betaproteobacteria</taxon>
        <taxon>Burkholderiales</taxon>
        <taxon>Oxalobacteraceae</taxon>
        <taxon>Telluria group</taxon>
        <taxon>Massilia</taxon>
    </lineage>
</organism>
<feature type="transmembrane region" description="Helical" evidence="1">
    <location>
        <begin position="150"/>
        <end position="170"/>
    </location>
</feature>
<dbReference type="PANTHER" id="PTHR39430">
    <property type="entry name" value="MEMBRANE-ASSOCIATED PROTEASE-RELATED"/>
    <property type="match status" value="1"/>
</dbReference>
<evidence type="ECO:0000313" key="4">
    <source>
        <dbReference type="Proteomes" id="UP001596086"/>
    </source>
</evidence>
<dbReference type="EC" id="3.4.-.-" evidence="3"/>
<accession>A0ABW0S3L3</accession>
<dbReference type="Pfam" id="PF02517">
    <property type="entry name" value="Rce1-like"/>
    <property type="match status" value="1"/>
</dbReference>
<dbReference type="InterPro" id="IPR003675">
    <property type="entry name" value="Rce1/LyrA-like_dom"/>
</dbReference>
<feature type="domain" description="CAAX prenyl protease 2/Lysostaphin resistance protein A-like" evidence="2">
    <location>
        <begin position="88"/>
        <end position="179"/>
    </location>
</feature>
<dbReference type="RefSeq" id="WP_379775503.1">
    <property type="nucleotide sequence ID" value="NZ_JBHSMZ010000022.1"/>
</dbReference>
<protein>
    <submittedName>
        <fullName evidence="3">CPBP family intramembrane glutamic endopeptidase</fullName>
        <ecNumber evidence="3">3.4.-.-</ecNumber>
    </submittedName>
</protein>
<feature type="transmembrane region" description="Helical" evidence="1">
    <location>
        <begin position="47"/>
        <end position="66"/>
    </location>
</feature>
<comment type="caution">
    <text evidence="3">The sequence shown here is derived from an EMBL/GenBank/DDBJ whole genome shotgun (WGS) entry which is preliminary data.</text>
</comment>
<evidence type="ECO:0000256" key="1">
    <source>
        <dbReference type="SAM" id="Phobius"/>
    </source>
</evidence>
<name>A0ABW0S3L3_9BURK</name>
<feature type="transmembrane region" description="Helical" evidence="1">
    <location>
        <begin position="216"/>
        <end position="235"/>
    </location>
</feature>
<dbReference type="EMBL" id="JBHSMZ010000022">
    <property type="protein sequence ID" value="MFC5551427.1"/>
    <property type="molecule type" value="Genomic_DNA"/>
</dbReference>
<sequence>MTLGMAVEVMMLVAALGFGAYAIRYWRARGHPVLRGLGLRWGAGAGRDLGAGTAIASLAMLGILGAEYALGGVRILPLPQLAFGELGIWFAGKAAACLKEEILMRSLLLSGLVLALRGRRTLAILLSALAFGCIHLSNPGATPLSVLGNALGGVIYGAAFLLGGSLWLAIGLHFAWNFVQGPVLGFPVSGMAAGGLQQVQDLGPAWLTGGAYGPEAGLVGILFRFVVIALMLLWLRSRWRMAATRALPFGIVQG</sequence>
<evidence type="ECO:0000313" key="3">
    <source>
        <dbReference type="EMBL" id="MFC5551427.1"/>
    </source>
</evidence>
<evidence type="ECO:0000259" key="2">
    <source>
        <dbReference type="Pfam" id="PF02517"/>
    </source>
</evidence>
<keyword evidence="1" id="KW-0472">Membrane</keyword>
<keyword evidence="1" id="KW-0812">Transmembrane</keyword>
<proteinExistence type="predicted"/>
<reference evidence="4" key="1">
    <citation type="journal article" date="2019" name="Int. J. Syst. Evol. Microbiol.">
        <title>The Global Catalogue of Microorganisms (GCM) 10K type strain sequencing project: providing services to taxonomists for standard genome sequencing and annotation.</title>
        <authorList>
            <consortium name="The Broad Institute Genomics Platform"/>
            <consortium name="The Broad Institute Genome Sequencing Center for Infectious Disease"/>
            <person name="Wu L."/>
            <person name="Ma J."/>
        </authorList>
    </citation>
    <scope>NUCLEOTIDE SEQUENCE [LARGE SCALE GENOMIC DNA]</scope>
    <source>
        <strain evidence="4">CGMCC 4.5798</strain>
    </source>
</reference>
<keyword evidence="4" id="KW-1185">Reference proteome</keyword>
<dbReference type="Proteomes" id="UP001596086">
    <property type="component" value="Unassembled WGS sequence"/>
</dbReference>
<keyword evidence="1" id="KW-1133">Transmembrane helix</keyword>
<keyword evidence="3" id="KW-0378">Hydrolase</keyword>
<feature type="transmembrane region" description="Helical" evidence="1">
    <location>
        <begin position="177"/>
        <end position="196"/>
    </location>
</feature>
<dbReference type="PANTHER" id="PTHR39430:SF1">
    <property type="entry name" value="PROTEASE"/>
    <property type="match status" value="1"/>
</dbReference>
<dbReference type="GO" id="GO:0016787">
    <property type="term" value="F:hydrolase activity"/>
    <property type="evidence" value="ECO:0007669"/>
    <property type="project" value="UniProtKB-KW"/>
</dbReference>
<feature type="transmembrane region" description="Helical" evidence="1">
    <location>
        <begin position="6"/>
        <end position="26"/>
    </location>
</feature>
<gene>
    <name evidence="3" type="ORF">ACFPO9_23155</name>
</gene>